<evidence type="ECO:0000313" key="3">
    <source>
        <dbReference type="EMBL" id="GHH79114.1"/>
    </source>
</evidence>
<organism evidence="3 4">
    <name type="scientific">Kitasatospora indigofera</name>
    <dbReference type="NCBI Taxonomy" id="67307"/>
    <lineage>
        <taxon>Bacteria</taxon>
        <taxon>Bacillati</taxon>
        <taxon>Actinomycetota</taxon>
        <taxon>Actinomycetes</taxon>
        <taxon>Kitasatosporales</taxon>
        <taxon>Streptomycetaceae</taxon>
        <taxon>Kitasatospora</taxon>
    </lineage>
</organism>
<evidence type="ECO:0000259" key="2">
    <source>
        <dbReference type="SMART" id="SM01043"/>
    </source>
</evidence>
<dbReference type="InterPro" id="IPR011990">
    <property type="entry name" value="TPR-like_helical_dom_sf"/>
</dbReference>
<accession>A0A919G7B6</accession>
<reference evidence="3" key="2">
    <citation type="submission" date="2020-09" db="EMBL/GenBank/DDBJ databases">
        <authorList>
            <person name="Sun Q."/>
            <person name="Ohkuma M."/>
        </authorList>
    </citation>
    <scope>NUCLEOTIDE SEQUENCE</scope>
    <source>
        <strain evidence="3">JCM 4646</strain>
    </source>
</reference>
<evidence type="ECO:0000256" key="1">
    <source>
        <dbReference type="ARBA" id="ARBA00023012"/>
    </source>
</evidence>
<dbReference type="SMART" id="SM01043">
    <property type="entry name" value="BTAD"/>
    <property type="match status" value="1"/>
</dbReference>
<dbReference type="InterPro" id="IPR005158">
    <property type="entry name" value="BTAD"/>
</dbReference>
<comment type="caution">
    <text evidence="3">The sequence shown here is derived from an EMBL/GenBank/DDBJ whole genome shotgun (WGS) entry which is preliminary data.</text>
</comment>
<dbReference type="EMBL" id="BNBO01000040">
    <property type="protein sequence ID" value="GHH79114.1"/>
    <property type="molecule type" value="Genomic_DNA"/>
</dbReference>
<evidence type="ECO:0000313" key="4">
    <source>
        <dbReference type="Proteomes" id="UP000617734"/>
    </source>
</evidence>
<feature type="domain" description="Bacterial transcriptional activator" evidence="2">
    <location>
        <begin position="91"/>
        <end position="233"/>
    </location>
</feature>
<sequence length="242" mass="26672">MLGPLRIKGIDEAPIQPRLVLLAALLIFKSDRDYGSIAGHMDPVNPWTPSTMDTHMSRLRRPLGVDSAGIPYLRPKPKGVEQYALSDEITCDYANFEHLAERGLRQGAAGVLDLQATLRLVRGKPFGGAGAHTWAAPLVQTMNTKIVTVAHTIAFQRIQDEVLDIDAARHATSTGLDVEPAAEVLYRDWMRVEHRAGNPVALRQVIAQVRQMAAKMGFDDVQDKTERLIQQLTTSRGAAKLH</sequence>
<dbReference type="AlphaFoldDB" id="A0A919G7B6"/>
<keyword evidence="4" id="KW-1185">Reference proteome</keyword>
<keyword evidence="1" id="KW-0902">Two-component regulatory system</keyword>
<dbReference type="Proteomes" id="UP000617734">
    <property type="component" value="Unassembled WGS sequence"/>
</dbReference>
<gene>
    <name evidence="3" type="ORF">GCM10018781_56430</name>
</gene>
<name>A0A919G7B6_9ACTN</name>
<proteinExistence type="predicted"/>
<protein>
    <recommendedName>
        <fullName evidence="2">Bacterial transcriptional activator domain-containing protein</fullName>
    </recommendedName>
</protein>
<dbReference type="Gene3D" id="1.25.40.10">
    <property type="entry name" value="Tetratricopeptide repeat domain"/>
    <property type="match status" value="1"/>
</dbReference>
<dbReference type="GO" id="GO:0000160">
    <property type="term" value="P:phosphorelay signal transduction system"/>
    <property type="evidence" value="ECO:0007669"/>
    <property type="project" value="UniProtKB-KW"/>
</dbReference>
<reference evidence="3" key="1">
    <citation type="journal article" date="2014" name="Int. J. Syst. Evol. Microbiol.">
        <title>Complete genome sequence of Corynebacterium casei LMG S-19264T (=DSM 44701T), isolated from a smear-ripened cheese.</title>
        <authorList>
            <consortium name="US DOE Joint Genome Institute (JGI-PGF)"/>
            <person name="Walter F."/>
            <person name="Albersmeier A."/>
            <person name="Kalinowski J."/>
            <person name="Ruckert C."/>
        </authorList>
    </citation>
    <scope>NUCLEOTIDE SEQUENCE</scope>
    <source>
        <strain evidence="3">JCM 4646</strain>
    </source>
</reference>